<dbReference type="GO" id="GO:0005997">
    <property type="term" value="P:xylulose metabolic process"/>
    <property type="evidence" value="ECO:0007669"/>
    <property type="project" value="TreeGrafter"/>
</dbReference>
<dbReference type="InterPro" id="IPR036291">
    <property type="entry name" value="NAD(P)-bd_dom_sf"/>
</dbReference>
<dbReference type="PANTHER" id="PTHR44252">
    <property type="entry name" value="D-ERYTHRULOSE REDUCTASE"/>
    <property type="match status" value="1"/>
</dbReference>
<name>T1JUK5_TETUR</name>
<dbReference type="InterPro" id="IPR020904">
    <property type="entry name" value="Sc_DH/Rdtase_CS"/>
</dbReference>
<evidence type="ECO:0000313" key="6">
    <source>
        <dbReference type="EnsemblMetazoa" id="tetur02g01270.1"/>
    </source>
</evidence>
<sequence>MIVDLAGKTALVTGASRGIGLRLVERFIEANAAKVYAVCIDGEGLAKLKERLPQVETVQVDLSKWDETVEKLSPLDPVHALVNCAGVVEYTKTGEVTEKAFDFHLDINTKACLNVAQIVCNKLVATGQQGAVVNISSIAAQKHPPDHLAYSVSKAALDHLTHVLAIDYGRHGIRVNSVNPTVVATPMGVKMWSDPAKSKPLLDRTPLGRFNTPDDIADVCLYLLSDKAAMLNGVILPVDGGYNLC</sequence>
<proteinExistence type="inferred from homology"/>
<dbReference type="PROSITE" id="PS00061">
    <property type="entry name" value="ADH_SHORT"/>
    <property type="match status" value="1"/>
</dbReference>
<dbReference type="GO" id="GO:0006629">
    <property type="term" value="P:lipid metabolic process"/>
    <property type="evidence" value="ECO:0007669"/>
    <property type="project" value="UniProtKB-ARBA"/>
</dbReference>
<feature type="domain" description="Ketoreductase" evidence="5">
    <location>
        <begin position="8"/>
        <end position="189"/>
    </location>
</feature>
<dbReference type="InterPro" id="IPR057326">
    <property type="entry name" value="KR_dom"/>
</dbReference>
<dbReference type="eggNOG" id="KOG1207">
    <property type="taxonomic scope" value="Eukaryota"/>
</dbReference>
<dbReference type="Pfam" id="PF13561">
    <property type="entry name" value="adh_short_C2"/>
    <property type="match status" value="1"/>
</dbReference>
<accession>T1JUK5</accession>
<evidence type="ECO:0000256" key="3">
    <source>
        <dbReference type="ARBA" id="ARBA00022857"/>
    </source>
</evidence>
<keyword evidence="4" id="KW-0560">Oxidoreductase</keyword>
<dbReference type="EMBL" id="CAEY01000779">
    <property type="status" value="NOT_ANNOTATED_CDS"/>
    <property type="molecule type" value="Genomic_DNA"/>
</dbReference>
<dbReference type="PANTHER" id="PTHR44252:SF3">
    <property type="entry name" value="D-ERYTHRULOSE REDUCTASE-RELATED"/>
    <property type="match status" value="1"/>
</dbReference>
<dbReference type="Proteomes" id="UP000015104">
    <property type="component" value="Unassembled WGS sequence"/>
</dbReference>
<dbReference type="GO" id="GO:0006006">
    <property type="term" value="P:glucose metabolic process"/>
    <property type="evidence" value="ECO:0007669"/>
    <property type="project" value="TreeGrafter"/>
</dbReference>
<evidence type="ECO:0000313" key="7">
    <source>
        <dbReference type="Proteomes" id="UP000015104"/>
    </source>
</evidence>
<dbReference type="Gene3D" id="3.40.50.720">
    <property type="entry name" value="NAD(P)-binding Rossmann-like Domain"/>
    <property type="match status" value="1"/>
</dbReference>
<protein>
    <recommendedName>
        <fullName evidence="5">Ketoreductase domain-containing protein</fullName>
    </recommendedName>
</protein>
<reference evidence="7" key="1">
    <citation type="submission" date="2011-08" db="EMBL/GenBank/DDBJ databases">
        <authorList>
            <person name="Rombauts S."/>
        </authorList>
    </citation>
    <scope>NUCLEOTIDE SEQUENCE</scope>
    <source>
        <strain evidence="7">London</strain>
    </source>
</reference>
<organism evidence="6 7">
    <name type="scientific">Tetranychus urticae</name>
    <name type="common">Two-spotted spider mite</name>
    <dbReference type="NCBI Taxonomy" id="32264"/>
    <lineage>
        <taxon>Eukaryota</taxon>
        <taxon>Metazoa</taxon>
        <taxon>Ecdysozoa</taxon>
        <taxon>Arthropoda</taxon>
        <taxon>Chelicerata</taxon>
        <taxon>Arachnida</taxon>
        <taxon>Acari</taxon>
        <taxon>Acariformes</taxon>
        <taxon>Trombidiformes</taxon>
        <taxon>Prostigmata</taxon>
        <taxon>Eleutherengona</taxon>
        <taxon>Raphignathae</taxon>
        <taxon>Tetranychoidea</taxon>
        <taxon>Tetranychidae</taxon>
        <taxon>Tetranychus</taxon>
    </lineage>
</organism>
<dbReference type="AlphaFoldDB" id="T1JUK5"/>
<dbReference type="PRINTS" id="PR00081">
    <property type="entry name" value="GDHRDH"/>
</dbReference>
<dbReference type="InterPro" id="IPR002347">
    <property type="entry name" value="SDR_fam"/>
</dbReference>
<dbReference type="SMART" id="SM00822">
    <property type="entry name" value="PKS_KR"/>
    <property type="match status" value="1"/>
</dbReference>
<evidence type="ECO:0000256" key="4">
    <source>
        <dbReference type="ARBA" id="ARBA00023002"/>
    </source>
</evidence>
<comment type="subunit">
    <text evidence="2">Homotetramer.</text>
</comment>
<dbReference type="FunFam" id="3.40.50.720:FF:000084">
    <property type="entry name" value="Short-chain dehydrogenase reductase"/>
    <property type="match status" value="1"/>
</dbReference>
<evidence type="ECO:0000256" key="2">
    <source>
        <dbReference type="ARBA" id="ARBA00011881"/>
    </source>
</evidence>
<evidence type="ECO:0000259" key="5">
    <source>
        <dbReference type="SMART" id="SM00822"/>
    </source>
</evidence>
<dbReference type="EnsemblMetazoa" id="tetur02g01270.1">
    <property type="protein sequence ID" value="tetur02g01270.1"/>
    <property type="gene ID" value="tetur02g01270"/>
</dbReference>
<dbReference type="HOGENOM" id="CLU_010194_1_1_1"/>
<keyword evidence="7" id="KW-1185">Reference proteome</keyword>
<dbReference type="GO" id="GO:0050038">
    <property type="term" value="F:L-xylulose reductase (NADPH) activity"/>
    <property type="evidence" value="ECO:0007669"/>
    <property type="project" value="TreeGrafter"/>
</dbReference>
<dbReference type="SUPFAM" id="SSF51735">
    <property type="entry name" value="NAD(P)-binding Rossmann-fold domains"/>
    <property type="match status" value="1"/>
</dbReference>
<comment type="similarity">
    <text evidence="1">Belongs to the short-chain dehydrogenases/reductases (SDR) family.</text>
</comment>
<keyword evidence="3" id="KW-0521">NADP</keyword>
<dbReference type="GO" id="GO:0004090">
    <property type="term" value="F:carbonyl reductase (NADPH) activity"/>
    <property type="evidence" value="ECO:0007669"/>
    <property type="project" value="TreeGrafter"/>
</dbReference>
<dbReference type="InterPro" id="IPR051737">
    <property type="entry name" value="L-xylulose/Carbonyl_redctase"/>
</dbReference>
<dbReference type="PRINTS" id="PR00080">
    <property type="entry name" value="SDRFAMILY"/>
</dbReference>
<reference evidence="6" key="2">
    <citation type="submission" date="2015-06" db="UniProtKB">
        <authorList>
            <consortium name="EnsemblMetazoa"/>
        </authorList>
    </citation>
    <scope>IDENTIFICATION</scope>
</reference>
<evidence type="ECO:0000256" key="1">
    <source>
        <dbReference type="ARBA" id="ARBA00006484"/>
    </source>
</evidence>